<dbReference type="InterPro" id="IPR013968">
    <property type="entry name" value="PKS_KR"/>
</dbReference>
<evidence type="ECO:0000313" key="3">
    <source>
        <dbReference type="Proteomes" id="UP000557566"/>
    </source>
</evidence>
<keyword evidence="3" id="KW-1185">Reference proteome</keyword>
<dbReference type="AlphaFoldDB" id="A0A8H4PLW8"/>
<accession>A0A8H4PLW8</accession>
<comment type="caution">
    <text evidence="2">The sequence shown here is derived from an EMBL/GenBank/DDBJ whole genome shotgun (WGS) entry which is preliminary data.</text>
</comment>
<protein>
    <recommendedName>
        <fullName evidence="1">Ketoreductase (KR) domain-containing protein</fullName>
    </recommendedName>
</protein>
<organism evidence="2 3">
    <name type="scientific">Ophiocordyceps sinensis</name>
    <dbReference type="NCBI Taxonomy" id="72228"/>
    <lineage>
        <taxon>Eukaryota</taxon>
        <taxon>Fungi</taxon>
        <taxon>Dikarya</taxon>
        <taxon>Ascomycota</taxon>
        <taxon>Pezizomycotina</taxon>
        <taxon>Sordariomycetes</taxon>
        <taxon>Hypocreomycetidae</taxon>
        <taxon>Hypocreales</taxon>
        <taxon>Ophiocordycipitaceae</taxon>
        <taxon>Ophiocordyceps</taxon>
    </lineage>
</organism>
<name>A0A8H4PLW8_9HYPO</name>
<feature type="domain" description="Ketoreductase (KR)" evidence="1">
    <location>
        <begin position="6"/>
        <end position="39"/>
    </location>
</feature>
<gene>
    <name evidence="2" type="ORF">G6O67_005880</name>
</gene>
<dbReference type="EMBL" id="JAAVMX010000006">
    <property type="protein sequence ID" value="KAF4507217.1"/>
    <property type="molecule type" value="Genomic_DNA"/>
</dbReference>
<dbReference type="Gene3D" id="3.40.50.720">
    <property type="entry name" value="NAD(P)-binding Rossmann-like Domain"/>
    <property type="match status" value="1"/>
</dbReference>
<dbReference type="Proteomes" id="UP000557566">
    <property type="component" value="Unassembled WGS sequence"/>
</dbReference>
<proteinExistence type="predicted"/>
<dbReference type="Pfam" id="PF08659">
    <property type="entry name" value="KR"/>
    <property type="match status" value="1"/>
</dbReference>
<evidence type="ECO:0000259" key="1">
    <source>
        <dbReference type="Pfam" id="PF08659"/>
    </source>
</evidence>
<sequence length="66" mass="7114">MASELRQSGQVASLVKEWQSSLPAIRGVVHAAMVLKDAFGLDSLAAIEFNWFGTDLQPPLQVLTAC</sequence>
<reference evidence="2 3" key="1">
    <citation type="journal article" date="2020" name="Genome Biol. Evol.">
        <title>A new high-quality draft genome assembly of the Chinese cordyceps Ophiocordyceps sinensis.</title>
        <authorList>
            <person name="Shu R."/>
            <person name="Zhang J."/>
            <person name="Meng Q."/>
            <person name="Zhang H."/>
            <person name="Zhou G."/>
            <person name="Li M."/>
            <person name="Wu P."/>
            <person name="Zhao Y."/>
            <person name="Chen C."/>
            <person name="Qin Q."/>
        </authorList>
    </citation>
    <scope>NUCLEOTIDE SEQUENCE [LARGE SCALE GENOMIC DNA]</scope>
    <source>
        <strain evidence="2 3">IOZ07</strain>
    </source>
</reference>
<evidence type="ECO:0000313" key="2">
    <source>
        <dbReference type="EMBL" id="KAF4507217.1"/>
    </source>
</evidence>